<feature type="region of interest" description="Disordered" evidence="1">
    <location>
        <begin position="167"/>
        <end position="267"/>
    </location>
</feature>
<evidence type="ECO:0000313" key="3">
    <source>
        <dbReference type="Proteomes" id="UP000054007"/>
    </source>
</evidence>
<dbReference type="Proteomes" id="UP000054007">
    <property type="component" value="Unassembled WGS sequence"/>
</dbReference>
<feature type="compositionally biased region" description="Low complexity" evidence="1">
    <location>
        <begin position="208"/>
        <end position="221"/>
    </location>
</feature>
<dbReference type="EMBL" id="KN880807">
    <property type="protein sequence ID" value="KIY62236.1"/>
    <property type="molecule type" value="Genomic_DNA"/>
</dbReference>
<organism evidence="2 3">
    <name type="scientific">Cylindrobasidium torrendii FP15055 ss-10</name>
    <dbReference type="NCBI Taxonomy" id="1314674"/>
    <lineage>
        <taxon>Eukaryota</taxon>
        <taxon>Fungi</taxon>
        <taxon>Dikarya</taxon>
        <taxon>Basidiomycota</taxon>
        <taxon>Agaricomycotina</taxon>
        <taxon>Agaricomycetes</taxon>
        <taxon>Agaricomycetidae</taxon>
        <taxon>Agaricales</taxon>
        <taxon>Marasmiineae</taxon>
        <taxon>Physalacriaceae</taxon>
        <taxon>Cylindrobasidium</taxon>
    </lineage>
</organism>
<protein>
    <submittedName>
        <fullName evidence="2">Uncharacterized protein</fullName>
    </submittedName>
</protein>
<name>A0A0D7AYA1_9AGAR</name>
<sequence length="339" mass="37268">MADSPWYVNFDIKGTNVERSPCWVIAGPNKPAVPFVIEVTTRDQGEAVCQLLDNALRRTDEDLIQQGDGGAMYRKLKDRSVIDQLDTTFESIESFYTILFGRRIAIFITERSALNSLSSNLADYRRGYRYGSVGPALEALLTRGKVAERPLDWNTGIEDHVSQLDSYGWINPVTPTNSPSQRRVSSTSLPARSPTSPSPSGKHPSRATKSPVTPTTPSRSPGARAKSAHALHSPKGKSPSASTSRAVSGKQHGEKVRGDNPDGPHTSWQQLFDDYASIHLSHAARAALNKSKTYSTFSQRLEGSGTPMTPEAMEFAWRFYEAAGQEDIILLSEQEQDDD</sequence>
<evidence type="ECO:0000313" key="2">
    <source>
        <dbReference type="EMBL" id="KIY62236.1"/>
    </source>
</evidence>
<keyword evidence="3" id="KW-1185">Reference proteome</keyword>
<reference evidence="2 3" key="1">
    <citation type="journal article" date="2015" name="Fungal Genet. Biol.">
        <title>Evolution of novel wood decay mechanisms in Agaricales revealed by the genome sequences of Fistulina hepatica and Cylindrobasidium torrendii.</title>
        <authorList>
            <person name="Floudas D."/>
            <person name="Held B.W."/>
            <person name="Riley R."/>
            <person name="Nagy L.G."/>
            <person name="Koehler G."/>
            <person name="Ransdell A.S."/>
            <person name="Younus H."/>
            <person name="Chow J."/>
            <person name="Chiniquy J."/>
            <person name="Lipzen A."/>
            <person name="Tritt A."/>
            <person name="Sun H."/>
            <person name="Haridas S."/>
            <person name="LaButti K."/>
            <person name="Ohm R.A."/>
            <person name="Kues U."/>
            <person name="Blanchette R.A."/>
            <person name="Grigoriev I.V."/>
            <person name="Minto R.E."/>
            <person name="Hibbett D.S."/>
        </authorList>
    </citation>
    <scope>NUCLEOTIDE SEQUENCE [LARGE SCALE GENOMIC DNA]</scope>
    <source>
        <strain evidence="2 3">FP15055 ss-10</strain>
    </source>
</reference>
<accession>A0A0D7AYA1</accession>
<dbReference type="AlphaFoldDB" id="A0A0D7AYA1"/>
<feature type="compositionally biased region" description="Basic residues" evidence="1">
    <location>
        <begin position="226"/>
        <end position="235"/>
    </location>
</feature>
<evidence type="ECO:0000256" key="1">
    <source>
        <dbReference type="SAM" id="MobiDB-lite"/>
    </source>
</evidence>
<feature type="compositionally biased region" description="Polar residues" evidence="1">
    <location>
        <begin position="173"/>
        <end position="199"/>
    </location>
</feature>
<proteinExistence type="predicted"/>
<gene>
    <name evidence="2" type="ORF">CYLTODRAFT_494773</name>
</gene>
<feature type="compositionally biased region" description="Basic and acidic residues" evidence="1">
    <location>
        <begin position="251"/>
        <end position="262"/>
    </location>
</feature>